<evidence type="ECO:0000313" key="1">
    <source>
        <dbReference type="EMBL" id="CAK9323795.1"/>
    </source>
</evidence>
<gene>
    <name evidence="1" type="ORF">CITCOLO1_LOCUS16004</name>
</gene>
<accession>A0ABP0YYK0</accession>
<evidence type="ECO:0000313" key="2">
    <source>
        <dbReference type="Proteomes" id="UP001642487"/>
    </source>
</evidence>
<protein>
    <submittedName>
        <fullName evidence="1">Uncharacterized protein</fullName>
    </submittedName>
</protein>
<keyword evidence="2" id="KW-1185">Reference proteome</keyword>
<organism evidence="1 2">
    <name type="scientific">Citrullus colocynthis</name>
    <name type="common">colocynth</name>
    <dbReference type="NCBI Taxonomy" id="252529"/>
    <lineage>
        <taxon>Eukaryota</taxon>
        <taxon>Viridiplantae</taxon>
        <taxon>Streptophyta</taxon>
        <taxon>Embryophyta</taxon>
        <taxon>Tracheophyta</taxon>
        <taxon>Spermatophyta</taxon>
        <taxon>Magnoliopsida</taxon>
        <taxon>eudicotyledons</taxon>
        <taxon>Gunneridae</taxon>
        <taxon>Pentapetalae</taxon>
        <taxon>rosids</taxon>
        <taxon>fabids</taxon>
        <taxon>Cucurbitales</taxon>
        <taxon>Cucurbitaceae</taxon>
        <taxon>Benincaseae</taxon>
        <taxon>Citrullus</taxon>
    </lineage>
</organism>
<dbReference type="Proteomes" id="UP001642487">
    <property type="component" value="Chromosome 6"/>
</dbReference>
<reference evidence="1 2" key="1">
    <citation type="submission" date="2024-03" db="EMBL/GenBank/DDBJ databases">
        <authorList>
            <person name="Gkanogiannis A."/>
            <person name="Becerra Lopez-Lavalle L."/>
        </authorList>
    </citation>
    <scope>NUCLEOTIDE SEQUENCE [LARGE SCALE GENOMIC DNA]</scope>
</reference>
<dbReference type="EMBL" id="OZ021740">
    <property type="protein sequence ID" value="CAK9323795.1"/>
    <property type="molecule type" value="Genomic_DNA"/>
</dbReference>
<proteinExistence type="predicted"/>
<sequence>MPPKNPPIYDISKQDFSILHVDATCKVRTVASDFDGITGSISRSMMTSFKPSLEFNLISRFSFEALDC</sequence>
<name>A0ABP0YYK0_9ROSI</name>